<feature type="compositionally biased region" description="Polar residues" evidence="1">
    <location>
        <begin position="1"/>
        <end position="10"/>
    </location>
</feature>
<feature type="non-terminal residue" evidence="2">
    <location>
        <position position="74"/>
    </location>
</feature>
<dbReference type="AlphaFoldDB" id="A0A6J4J4V2"/>
<gene>
    <name evidence="2" type="ORF">AVDCRST_MAG83-3241</name>
</gene>
<evidence type="ECO:0000256" key="1">
    <source>
        <dbReference type="SAM" id="MobiDB-lite"/>
    </source>
</evidence>
<accession>A0A6J4J4V2</accession>
<reference evidence="2" key="1">
    <citation type="submission" date="2020-02" db="EMBL/GenBank/DDBJ databases">
        <authorList>
            <person name="Meier V. D."/>
        </authorList>
    </citation>
    <scope>NUCLEOTIDE SEQUENCE</scope>
    <source>
        <strain evidence="2">AVDCRST_MAG83</strain>
    </source>
</reference>
<dbReference type="EMBL" id="CADCTE010000173">
    <property type="protein sequence ID" value="CAA9270516.1"/>
    <property type="molecule type" value="Genomic_DNA"/>
</dbReference>
<evidence type="ECO:0000313" key="2">
    <source>
        <dbReference type="EMBL" id="CAA9270516.1"/>
    </source>
</evidence>
<sequence length="74" mass="8030">CPTSPSSSFRAGQWSSVAPSPAPWPIMPLRFSALGGRTSVWSLPRSRPIPLRTAAFSRARTRAGPVWWPHSTGT</sequence>
<feature type="non-terminal residue" evidence="2">
    <location>
        <position position="1"/>
    </location>
</feature>
<feature type="region of interest" description="Disordered" evidence="1">
    <location>
        <begin position="1"/>
        <end position="23"/>
    </location>
</feature>
<name>A0A6J4J4V2_9MICC</name>
<proteinExistence type="predicted"/>
<organism evidence="2">
    <name type="scientific">uncultured Arthrobacter sp</name>
    <dbReference type="NCBI Taxonomy" id="114050"/>
    <lineage>
        <taxon>Bacteria</taxon>
        <taxon>Bacillati</taxon>
        <taxon>Actinomycetota</taxon>
        <taxon>Actinomycetes</taxon>
        <taxon>Micrococcales</taxon>
        <taxon>Micrococcaceae</taxon>
        <taxon>Arthrobacter</taxon>
        <taxon>environmental samples</taxon>
    </lineage>
</organism>
<protein>
    <submittedName>
        <fullName evidence="2">Uncharacterized protein</fullName>
    </submittedName>
</protein>